<evidence type="ECO:0000313" key="2">
    <source>
        <dbReference type="Proteomes" id="UP001224781"/>
    </source>
</evidence>
<protein>
    <recommendedName>
        <fullName evidence="3">Nucleotidyl transferase AbiEii/AbiGii toxin family protein</fullName>
    </recommendedName>
</protein>
<dbReference type="Pfam" id="PF08843">
    <property type="entry name" value="AbiEii"/>
    <property type="match status" value="1"/>
</dbReference>
<evidence type="ECO:0000313" key="1">
    <source>
        <dbReference type="EMBL" id="MDQ1187044.1"/>
    </source>
</evidence>
<dbReference type="RefSeq" id="WP_306934372.1">
    <property type="nucleotide sequence ID" value="NZ_JAUTBL010000002.1"/>
</dbReference>
<dbReference type="Proteomes" id="UP001224781">
    <property type="component" value="Unassembled WGS sequence"/>
</dbReference>
<keyword evidence="2" id="KW-1185">Reference proteome</keyword>
<sequence>MTLFRRPHHNAVLTVLNALDGALLERAECFFGGGTAIVLSLDEYRESVDIDLLCASQEGYRLLREAVWSQQLSGLTKVGAQVLALREMRADQYGIRTFVQVEDARIKLEIVREGRIDLSGQMDARYGVPVLDRSDMFAEKLLANADRWPDKAVYSRDIIDLSMMIAQWGEIPVTAWQKARGAYGDTVDRAYAKAVALIQDRDWLTACMDAMQMDRQLAPRVLSAHVNSDVDGKLD</sequence>
<evidence type="ECO:0008006" key="3">
    <source>
        <dbReference type="Google" id="ProtNLM"/>
    </source>
</evidence>
<dbReference type="InterPro" id="IPR014942">
    <property type="entry name" value="AbiEii"/>
</dbReference>
<accession>A0ABU0UQ24</accession>
<proteinExistence type="predicted"/>
<name>A0ABU0UQ24_9HYPH</name>
<gene>
    <name evidence="1" type="ORF">QE408_004187</name>
</gene>
<comment type="caution">
    <text evidence="1">The sequence shown here is derived from an EMBL/GenBank/DDBJ whole genome shotgun (WGS) entry which is preliminary data.</text>
</comment>
<reference evidence="1 2" key="1">
    <citation type="submission" date="2023-07" db="EMBL/GenBank/DDBJ databases">
        <title>Functional and genomic diversity of the sorghum phyllosphere microbiome.</title>
        <authorList>
            <person name="Shade A."/>
        </authorList>
    </citation>
    <scope>NUCLEOTIDE SEQUENCE [LARGE SCALE GENOMIC DNA]</scope>
    <source>
        <strain evidence="1 2">SORGH_AS_1126</strain>
    </source>
</reference>
<dbReference type="EMBL" id="JAUTBL010000002">
    <property type="protein sequence ID" value="MDQ1187044.1"/>
    <property type="molecule type" value="Genomic_DNA"/>
</dbReference>
<organism evidence="1 2">
    <name type="scientific">Agrobacterium larrymoorei</name>
    <dbReference type="NCBI Taxonomy" id="160699"/>
    <lineage>
        <taxon>Bacteria</taxon>
        <taxon>Pseudomonadati</taxon>
        <taxon>Pseudomonadota</taxon>
        <taxon>Alphaproteobacteria</taxon>
        <taxon>Hyphomicrobiales</taxon>
        <taxon>Rhizobiaceae</taxon>
        <taxon>Rhizobium/Agrobacterium group</taxon>
        <taxon>Agrobacterium</taxon>
    </lineage>
</organism>